<evidence type="ECO:0000313" key="3">
    <source>
        <dbReference type="RefSeq" id="XP_026668159.1"/>
    </source>
</evidence>
<dbReference type="GO" id="GO:0031110">
    <property type="term" value="P:regulation of microtubule polymerization or depolymerization"/>
    <property type="evidence" value="ECO:0007669"/>
    <property type="project" value="UniProtKB-ARBA"/>
</dbReference>
<keyword evidence="2" id="KW-1185">Reference proteome</keyword>
<gene>
    <name evidence="3" type="primary">LOC108623503</name>
</gene>
<evidence type="ECO:0000256" key="1">
    <source>
        <dbReference type="PROSITE-ProRule" id="PRU00103"/>
    </source>
</evidence>
<accession>A0AAJ7RYS4</accession>
<name>A0AAJ7RYS4_9HYME</name>
<evidence type="ECO:0000313" key="2">
    <source>
        <dbReference type="Proteomes" id="UP000694925"/>
    </source>
</evidence>
<dbReference type="GO" id="GO:0000226">
    <property type="term" value="P:microtubule cytoskeleton organization"/>
    <property type="evidence" value="ECO:0007669"/>
    <property type="project" value="TreeGrafter"/>
</dbReference>
<dbReference type="Proteomes" id="UP000694925">
    <property type="component" value="Unplaced"/>
</dbReference>
<sequence>MLRLRPALLLEQLLQPQCLEARNAKTRENTLQLLIFSLVTFPSTEFKVDTVANKIAKMVRDRRRRVRQAALDTLAVLAQIYEPEEVIAAGKRASEGHHDGGAMMSAIRARLARKSLPLVSADGLVMYGLQISPTVQIATGPDVDWIVAGSGSVSSGVGRTKGKIIATRSEKERFVR</sequence>
<dbReference type="GO" id="GO:1902903">
    <property type="term" value="P:regulation of supramolecular fiber organization"/>
    <property type="evidence" value="ECO:0007669"/>
    <property type="project" value="UniProtKB-ARBA"/>
</dbReference>
<dbReference type="PANTHER" id="PTHR21567:SF87">
    <property type="entry name" value="CRESCERIN-LIKE PROTEIN CHE-12"/>
    <property type="match status" value="1"/>
</dbReference>
<dbReference type="GeneID" id="108623503"/>
<dbReference type="KEGG" id="ccal:108623503"/>
<dbReference type="PROSITE" id="PS50077">
    <property type="entry name" value="HEAT_REPEAT"/>
    <property type="match status" value="1"/>
</dbReference>
<feature type="repeat" description="HEAT" evidence="1">
    <location>
        <begin position="51"/>
        <end position="88"/>
    </location>
</feature>
<dbReference type="GO" id="GO:0008017">
    <property type="term" value="F:microtubule binding"/>
    <property type="evidence" value="ECO:0007669"/>
    <property type="project" value="TreeGrafter"/>
</dbReference>
<proteinExistence type="predicted"/>
<protein>
    <submittedName>
        <fullName evidence="3">TOG array regulator of axonemal microtubules protein 1-like</fullName>
    </submittedName>
</protein>
<dbReference type="InterPro" id="IPR021133">
    <property type="entry name" value="HEAT_type_2"/>
</dbReference>
<dbReference type="PANTHER" id="PTHR21567">
    <property type="entry name" value="CLASP"/>
    <property type="match status" value="1"/>
</dbReference>
<dbReference type="AlphaFoldDB" id="A0AAJ7RYS4"/>
<dbReference type="GO" id="GO:0005881">
    <property type="term" value="C:cytoplasmic microtubule"/>
    <property type="evidence" value="ECO:0007669"/>
    <property type="project" value="TreeGrafter"/>
</dbReference>
<dbReference type="RefSeq" id="XP_026668159.1">
    <property type="nucleotide sequence ID" value="XM_026812358.1"/>
</dbReference>
<reference evidence="3" key="1">
    <citation type="submission" date="2025-08" db="UniProtKB">
        <authorList>
            <consortium name="RefSeq"/>
        </authorList>
    </citation>
    <scope>IDENTIFICATION</scope>
    <source>
        <tissue evidence="3">Whole body</tissue>
    </source>
</reference>
<organism evidence="2 3">
    <name type="scientific">Ceratina calcarata</name>
    <dbReference type="NCBI Taxonomy" id="156304"/>
    <lineage>
        <taxon>Eukaryota</taxon>
        <taxon>Metazoa</taxon>
        <taxon>Ecdysozoa</taxon>
        <taxon>Arthropoda</taxon>
        <taxon>Hexapoda</taxon>
        <taxon>Insecta</taxon>
        <taxon>Pterygota</taxon>
        <taxon>Neoptera</taxon>
        <taxon>Endopterygota</taxon>
        <taxon>Hymenoptera</taxon>
        <taxon>Apocrita</taxon>
        <taxon>Aculeata</taxon>
        <taxon>Apoidea</taxon>
        <taxon>Anthophila</taxon>
        <taxon>Apidae</taxon>
        <taxon>Ceratina</taxon>
        <taxon>Zadontomerus</taxon>
    </lineage>
</organism>
<dbReference type="InterPro" id="IPR011989">
    <property type="entry name" value="ARM-like"/>
</dbReference>
<dbReference type="GO" id="GO:0005929">
    <property type="term" value="C:cilium"/>
    <property type="evidence" value="ECO:0007669"/>
    <property type="project" value="TreeGrafter"/>
</dbReference>
<dbReference type="Gene3D" id="1.25.10.10">
    <property type="entry name" value="Leucine-rich Repeat Variant"/>
    <property type="match status" value="1"/>
</dbReference>